<sequence length="72" mass="8021">MDADSPYDHLMWRRGEARIGDFSCSSRGGRTVMRIELIVTTPWALADVSRDLMELKATGQAKPPRATPRTSS</sequence>
<proteinExistence type="predicted"/>
<dbReference type="AlphaFoldDB" id="A0A175Y445"/>
<protein>
    <submittedName>
        <fullName evidence="1">Uncharacterized protein</fullName>
    </submittedName>
</protein>
<reference evidence="1" key="1">
    <citation type="submission" date="2016-03" db="EMBL/GenBank/DDBJ databases">
        <title>Sphingomonas melonis TY, whole genome shotgun sequencing.</title>
        <authorList>
            <person name="Wang H."/>
            <person name="Zhu P."/>
        </authorList>
    </citation>
    <scope>NUCLEOTIDE SEQUENCE [LARGE SCALE GENOMIC DNA]</scope>
    <source>
        <strain evidence="1">TY</strain>
    </source>
</reference>
<dbReference type="STRING" id="621456.BJP26_03455"/>
<dbReference type="GeneID" id="93797003"/>
<evidence type="ECO:0000313" key="2">
    <source>
        <dbReference type="Proteomes" id="UP000078460"/>
    </source>
</evidence>
<dbReference type="EMBL" id="LQCK02000012">
    <property type="protein sequence ID" value="KZB95328.1"/>
    <property type="molecule type" value="Genomic_DNA"/>
</dbReference>
<organism evidence="1 2">
    <name type="scientific">Sphingomonas melonis TY</name>
    <dbReference type="NCBI Taxonomy" id="621456"/>
    <lineage>
        <taxon>Bacteria</taxon>
        <taxon>Pseudomonadati</taxon>
        <taxon>Pseudomonadota</taxon>
        <taxon>Alphaproteobacteria</taxon>
        <taxon>Sphingomonadales</taxon>
        <taxon>Sphingomonadaceae</taxon>
        <taxon>Sphingomonas</taxon>
    </lineage>
</organism>
<evidence type="ECO:0000313" key="1">
    <source>
        <dbReference type="EMBL" id="KZB95328.1"/>
    </source>
</evidence>
<gene>
    <name evidence="1" type="ORF">AVM11_03375</name>
</gene>
<dbReference type="Proteomes" id="UP000078460">
    <property type="component" value="Unassembled WGS sequence"/>
</dbReference>
<accession>A0A175Y445</accession>
<keyword evidence="2" id="KW-1185">Reference proteome</keyword>
<comment type="caution">
    <text evidence="1">The sequence shown here is derived from an EMBL/GenBank/DDBJ whole genome shotgun (WGS) entry which is preliminary data.</text>
</comment>
<dbReference type="RefSeq" id="WP_017980584.1">
    <property type="nucleotide sequence ID" value="NZ_CP017578.1"/>
</dbReference>
<dbReference type="KEGG" id="smy:BJP26_03455"/>
<name>A0A175Y445_9SPHN</name>